<accession>A0A172UVP0</accession>
<evidence type="ECO:0000313" key="3">
    <source>
        <dbReference type="Proteomes" id="UP000077143"/>
    </source>
</evidence>
<proteinExistence type="predicted"/>
<dbReference type="KEGG" id="madi:A7U43_21670"/>
<sequence>MSKGSSGGSGGAGVLFVFVVVLIAAVPKEVWIALGALAAFMLVCWIASAAIKAAEQRRAEAEDRARVERAAQAAAAKRDREEWERRDKQSRIDLLGHRNAVLMESALSAVKEVAGSEAARAGWLGDIDFSADIAGIADGFAKAHALSAVTGKLSVLDKPSADDRRLLAEARTTIANLEGAAHERVALIVRCATEAHLIDESLRTEREDARVAEQRAELHGKLSAMLYGIEATPEAAPTDSAVEAVMARVQAYREIKSQIERARDTTP</sequence>
<dbReference type="RefSeq" id="WP_068003366.1">
    <property type="nucleotide sequence ID" value="NZ_CP015596.1"/>
</dbReference>
<reference evidence="2 3" key="1">
    <citation type="submission" date="2016-05" db="EMBL/GenBank/DDBJ databases">
        <title>Complete genome sequence of a phthalic acid esters degrading Mycobacterium sp. YC-RL4.</title>
        <authorList>
            <person name="Ren L."/>
            <person name="Fan S."/>
            <person name="Ruth N."/>
            <person name="Jia Y."/>
            <person name="Wang J."/>
            <person name="Qiao C."/>
        </authorList>
    </citation>
    <scope>NUCLEOTIDE SEQUENCE [LARGE SCALE GENOMIC DNA]</scope>
    <source>
        <strain evidence="2 3">YC-RL4</strain>
    </source>
</reference>
<dbReference type="Proteomes" id="UP000077143">
    <property type="component" value="Chromosome"/>
</dbReference>
<dbReference type="AlphaFoldDB" id="A0A172UVP0"/>
<dbReference type="EMBL" id="CP015596">
    <property type="protein sequence ID" value="ANE83136.1"/>
    <property type="molecule type" value="Genomic_DNA"/>
</dbReference>
<protein>
    <submittedName>
        <fullName evidence="2">Uncharacterized protein</fullName>
    </submittedName>
</protein>
<organism evidence="2 3">
    <name type="scientific">Mycobacterium adipatum</name>
    <dbReference type="NCBI Taxonomy" id="1682113"/>
    <lineage>
        <taxon>Bacteria</taxon>
        <taxon>Bacillati</taxon>
        <taxon>Actinomycetota</taxon>
        <taxon>Actinomycetes</taxon>
        <taxon>Mycobacteriales</taxon>
        <taxon>Mycobacteriaceae</taxon>
        <taxon>Mycobacterium</taxon>
    </lineage>
</organism>
<evidence type="ECO:0000313" key="2">
    <source>
        <dbReference type="EMBL" id="ANE83136.1"/>
    </source>
</evidence>
<feature type="transmembrane region" description="Helical" evidence="1">
    <location>
        <begin position="7"/>
        <end position="25"/>
    </location>
</feature>
<feature type="transmembrane region" description="Helical" evidence="1">
    <location>
        <begin position="31"/>
        <end position="51"/>
    </location>
</feature>
<gene>
    <name evidence="2" type="ORF">A7U43_21670</name>
</gene>
<name>A0A172UVP0_9MYCO</name>
<keyword evidence="1" id="KW-1133">Transmembrane helix</keyword>
<evidence type="ECO:0000256" key="1">
    <source>
        <dbReference type="SAM" id="Phobius"/>
    </source>
</evidence>
<keyword evidence="1" id="KW-0472">Membrane</keyword>
<keyword evidence="1" id="KW-0812">Transmembrane</keyword>
<keyword evidence="3" id="KW-1185">Reference proteome</keyword>